<keyword evidence="2" id="KW-1185">Reference proteome</keyword>
<evidence type="ECO:0000313" key="1">
    <source>
        <dbReference type="EMBL" id="SEA56003.1"/>
    </source>
</evidence>
<dbReference type="Proteomes" id="UP000199041">
    <property type="component" value="Unassembled WGS sequence"/>
</dbReference>
<name>A0A1H4C6S6_9BACT</name>
<accession>A0A1H4C6S6</accession>
<gene>
    <name evidence="1" type="ORF">SAMN05192529_12813</name>
</gene>
<dbReference type="AlphaFoldDB" id="A0A1H4C6S6"/>
<reference evidence="1 2" key="1">
    <citation type="submission" date="2016-10" db="EMBL/GenBank/DDBJ databases">
        <authorList>
            <person name="de Groot N.N."/>
        </authorList>
    </citation>
    <scope>NUCLEOTIDE SEQUENCE [LARGE SCALE GENOMIC DNA]</scope>
    <source>
        <strain evidence="1 2">Vu-144</strain>
    </source>
</reference>
<organism evidence="1 2">
    <name type="scientific">Arachidicoccus rhizosphaerae</name>
    <dbReference type="NCBI Taxonomy" id="551991"/>
    <lineage>
        <taxon>Bacteria</taxon>
        <taxon>Pseudomonadati</taxon>
        <taxon>Bacteroidota</taxon>
        <taxon>Chitinophagia</taxon>
        <taxon>Chitinophagales</taxon>
        <taxon>Chitinophagaceae</taxon>
        <taxon>Arachidicoccus</taxon>
    </lineage>
</organism>
<evidence type="ECO:0000313" key="2">
    <source>
        <dbReference type="Proteomes" id="UP000199041"/>
    </source>
</evidence>
<sequence>MQFQEPFLLLKRNVLLHLGQFCEPTRLIITGVVFCDLNKGAEFKVIRHLSRN</sequence>
<protein>
    <submittedName>
        <fullName evidence="1">Uncharacterized protein</fullName>
    </submittedName>
</protein>
<proteinExistence type="predicted"/>
<dbReference type="EMBL" id="FNQY01000028">
    <property type="protein sequence ID" value="SEA56003.1"/>
    <property type="molecule type" value="Genomic_DNA"/>
</dbReference>